<name>D3PZZ1_STANL</name>
<dbReference type="InterPro" id="IPR000073">
    <property type="entry name" value="AB_hydrolase_1"/>
</dbReference>
<accession>D3PZZ1</accession>
<dbReference type="Proteomes" id="UP000000844">
    <property type="component" value="Chromosome"/>
</dbReference>
<dbReference type="eggNOG" id="COG1073">
    <property type="taxonomic scope" value="Bacteria"/>
</dbReference>
<dbReference type="PANTHER" id="PTHR12277">
    <property type="entry name" value="ALPHA/BETA HYDROLASE DOMAIN-CONTAINING PROTEIN"/>
    <property type="match status" value="1"/>
</dbReference>
<sequence>MVKRRFLRTVLVAVAVIVLLLTMAWWFQRQLIYFPDTSAPPVPDSATEVELRTSDDLKLAAWQFAPTGADRKTAVLVANGNGGNRLNRIGLAEALTAKGFTVLVFDYRGYGGNPGSPDEDGLYADAKAALDHLTGPAGFDTDRIVYFGESLGCGVVSKLALDHPPAAMVLRSPFTSLPDVGQRHYPYLPVRLLLTETYPVESNVTKTGVPLLVAYGTGDSIVPPDLSKRVAESAENSGAEVTKLAIDGADHNELELVGGAEVIDGVATLADSAGLTAR</sequence>
<dbReference type="SUPFAM" id="SSF53474">
    <property type="entry name" value="alpha/beta-Hydrolases"/>
    <property type="match status" value="1"/>
</dbReference>
<dbReference type="Pfam" id="PF00561">
    <property type="entry name" value="Abhydrolase_1"/>
    <property type="match status" value="1"/>
</dbReference>
<gene>
    <name evidence="2" type="ordered locus">Snas_4026</name>
</gene>
<proteinExistence type="predicted"/>
<dbReference type="HOGENOM" id="CLU_029375_2_1_11"/>
<keyword evidence="3" id="KW-1185">Reference proteome</keyword>
<dbReference type="AlphaFoldDB" id="D3PZZ1"/>
<organism evidence="2 3">
    <name type="scientific">Stackebrandtia nassauensis (strain DSM 44728 / CIP 108903 / NRRL B-16338 / NBRC 102104 / LLR-40K-21)</name>
    <dbReference type="NCBI Taxonomy" id="446470"/>
    <lineage>
        <taxon>Bacteria</taxon>
        <taxon>Bacillati</taxon>
        <taxon>Actinomycetota</taxon>
        <taxon>Actinomycetes</taxon>
        <taxon>Glycomycetales</taxon>
        <taxon>Glycomycetaceae</taxon>
        <taxon>Stackebrandtia</taxon>
    </lineage>
</organism>
<dbReference type="GO" id="GO:0003824">
    <property type="term" value="F:catalytic activity"/>
    <property type="evidence" value="ECO:0007669"/>
    <property type="project" value="UniProtKB-ARBA"/>
</dbReference>
<dbReference type="KEGG" id="sna:Snas_4026"/>
<dbReference type="STRING" id="446470.Snas_4026"/>
<dbReference type="OrthoDB" id="9777090at2"/>
<dbReference type="EMBL" id="CP001778">
    <property type="protein sequence ID" value="ADD43678.1"/>
    <property type="molecule type" value="Genomic_DNA"/>
</dbReference>
<reference evidence="2 3" key="1">
    <citation type="journal article" date="2009" name="Stand. Genomic Sci.">
        <title>Complete genome sequence of Stackebrandtia nassauensis type strain (LLR-40K-21).</title>
        <authorList>
            <person name="Munk C."/>
            <person name="Lapidus A."/>
            <person name="Copeland A."/>
            <person name="Jando M."/>
            <person name="Mayilraj S."/>
            <person name="Glavina Del Rio T."/>
            <person name="Nolan M."/>
            <person name="Chen F."/>
            <person name="Lucas S."/>
            <person name="Tice H."/>
            <person name="Cheng J.F."/>
            <person name="Han C."/>
            <person name="Detter J.C."/>
            <person name="Bruce D."/>
            <person name="Goodwin L."/>
            <person name="Chain P."/>
            <person name="Pitluck S."/>
            <person name="Goker M."/>
            <person name="Ovchinikova G."/>
            <person name="Pati A."/>
            <person name="Ivanova N."/>
            <person name="Mavromatis K."/>
            <person name="Chen A."/>
            <person name="Palaniappan K."/>
            <person name="Land M."/>
            <person name="Hauser L."/>
            <person name="Chang Y.J."/>
            <person name="Jeffries C.D."/>
            <person name="Bristow J."/>
            <person name="Eisen J.A."/>
            <person name="Markowitz V."/>
            <person name="Hugenholtz P."/>
            <person name="Kyrpides N.C."/>
            <person name="Klenk H.P."/>
        </authorList>
    </citation>
    <scope>NUCLEOTIDE SEQUENCE [LARGE SCALE GENOMIC DNA]</scope>
    <source>
        <strain evidence="3">DSM 44728 / CIP 108903 / NRRL B-16338 / NBRC 102104 / LLR-40K-21</strain>
    </source>
</reference>
<evidence type="ECO:0000313" key="3">
    <source>
        <dbReference type="Proteomes" id="UP000000844"/>
    </source>
</evidence>
<dbReference type="Gene3D" id="3.40.50.1820">
    <property type="entry name" value="alpha/beta hydrolase"/>
    <property type="match status" value="1"/>
</dbReference>
<evidence type="ECO:0000313" key="2">
    <source>
        <dbReference type="EMBL" id="ADD43678.1"/>
    </source>
</evidence>
<dbReference type="InterPro" id="IPR029058">
    <property type="entry name" value="AB_hydrolase_fold"/>
</dbReference>
<protein>
    <recommendedName>
        <fullName evidence="1">AB hydrolase-1 domain-containing protein</fullName>
    </recommendedName>
</protein>
<feature type="domain" description="AB hydrolase-1" evidence="1">
    <location>
        <begin position="74"/>
        <end position="173"/>
    </location>
</feature>
<evidence type="ECO:0000259" key="1">
    <source>
        <dbReference type="Pfam" id="PF00561"/>
    </source>
</evidence>
<dbReference type="PANTHER" id="PTHR12277:SF79">
    <property type="entry name" value="XAA-PRO DIPEPTIDYL-PEPTIDASE-RELATED"/>
    <property type="match status" value="1"/>
</dbReference>
<dbReference type="RefSeq" id="WP_013019249.1">
    <property type="nucleotide sequence ID" value="NC_013947.1"/>
</dbReference>